<dbReference type="RefSeq" id="WP_121699478.1">
    <property type="nucleotide sequence ID" value="NZ_JBCLPP010000036.1"/>
</dbReference>
<organism evidence="1 2">
    <name type="scientific">Heminiphilus faecis</name>
    <dbReference type="NCBI Taxonomy" id="2601703"/>
    <lineage>
        <taxon>Bacteria</taxon>
        <taxon>Pseudomonadati</taxon>
        <taxon>Bacteroidota</taxon>
        <taxon>Bacteroidia</taxon>
        <taxon>Bacteroidales</taxon>
        <taxon>Muribaculaceae</taxon>
        <taxon>Heminiphilus</taxon>
    </lineage>
</organism>
<name>A0ABV4CXR6_9BACT</name>
<accession>A0ABV4CXR6</accession>
<evidence type="ECO:0000313" key="1">
    <source>
        <dbReference type="EMBL" id="MEY8246208.1"/>
    </source>
</evidence>
<protein>
    <submittedName>
        <fullName evidence="1">Uncharacterized protein</fullName>
    </submittedName>
</protein>
<dbReference type="Proteomes" id="UP001565200">
    <property type="component" value="Unassembled WGS sequence"/>
</dbReference>
<proteinExistence type="predicted"/>
<reference evidence="1 2" key="1">
    <citation type="submission" date="2024-03" db="EMBL/GenBank/DDBJ databases">
        <title>Mouse gut bacterial collection (mGBC) of GemPharmatech.</title>
        <authorList>
            <person name="He Y."/>
            <person name="Dong L."/>
            <person name="Wu D."/>
            <person name="Gao X."/>
            <person name="Lin Z."/>
        </authorList>
    </citation>
    <scope>NUCLEOTIDE SEQUENCE [LARGE SCALE GENOMIC DNA]</scope>
    <source>
        <strain evidence="1 2">54-13</strain>
    </source>
</reference>
<evidence type="ECO:0000313" key="2">
    <source>
        <dbReference type="Proteomes" id="UP001565200"/>
    </source>
</evidence>
<sequence length="224" mass="25983">MAICEKLSKILTRYPSLIGKGAIDILEYDEKATVRKVTWINSDFNYFDSTLAKDMTAFFQKSTKNELFCKDCDGVIIFEHGGKKYMFITELKSGFSTEIFYKAKTQILSSFIKTNMILHLLSCYKLEDYIVKGFIVGHPPKPDFIYNVSKADMLKDSDTKKKHEFARSFFIKNKSHIRFLKPKDFYCLKGLPLGDRGIFQNIELYFIEVKDGDSEIKLDVTNYI</sequence>
<gene>
    <name evidence="1" type="ORF">AAK873_11365</name>
</gene>
<keyword evidence="2" id="KW-1185">Reference proteome</keyword>
<comment type="caution">
    <text evidence="1">The sequence shown here is derived from an EMBL/GenBank/DDBJ whole genome shotgun (WGS) entry which is preliminary data.</text>
</comment>
<dbReference type="EMBL" id="JBCLPP010000036">
    <property type="protein sequence ID" value="MEY8246208.1"/>
    <property type="molecule type" value="Genomic_DNA"/>
</dbReference>